<evidence type="ECO:0000313" key="1">
    <source>
        <dbReference type="EMBL" id="EEZ71992.1"/>
    </source>
</evidence>
<protein>
    <submittedName>
        <fullName evidence="1">Uncharacterized protein</fullName>
    </submittedName>
</protein>
<dbReference type="AlphaFoldDB" id="D0W2E5"/>
<name>D0W2E5_NEICI</name>
<dbReference type="EMBL" id="ACDY02000004">
    <property type="protein sequence ID" value="EEZ71992.1"/>
    <property type="molecule type" value="Genomic_DNA"/>
</dbReference>
<reference evidence="1 2" key="1">
    <citation type="submission" date="2009-10" db="EMBL/GenBank/DDBJ databases">
        <authorList>
            <person name="Weinstock G."/>
            <person name="Sodergren E."/>
            <person name="Clifton S."/>
            <person name="Fulton L."/>
            <person name="Fulton B."/>
            <person name="Courtney L."/>
            <person name="Fronick C."/>
            <person name="Harrison M."/>
            <person name="Strong C."/>
            <person name="Farmer C."/>
            <person name="Delahaunty K."/>
            <person name="Markovic C."/>
            <person name="Hall O."/>
            <person name="Minx P."/>
            <person name="Tomlinson C."/>
            <person name="Mitreva M."/>
            <person name="Nelson J."/>
            <person name="Hou S."/>
            <person name="Wollam A."/>
            <person name="Pepin K.H."/>
            <person name="Johnson M."/>
            <person name="Bhonagiri V."/>
            <person name="Nash W.E."/>
            <person name="Warren W."/>
            <person name="Chinwalla A."/>
            <person name="Mardis E.R."/>
            <person name="Wilson R.K."/>
        </authorList>
    </citation>
    <scope>NUCLEOTIDE SEQUENCE [LARGE SCALE GENOMIC DNA]</scope>
    <source>
        <strain evidence="1 2">ATCC 14685</strain>
    </source>
</reference>
<comment type="caution">
    <text evidence="1">The sequence shown here is derived from an EMBL/GenBank/DDBJ whole genome shotgun (WGS) entry which is preliminary data.</text>
</comment>
<dbReference type="Proteomes" id="UP000003294">
    <property type="component" value="Unassembled WGS sequence"/>
</dbReference>
<organism evidence="1 2">
    <name type="scientific">Neisseria cinerea ATCC 14685</name>
    <dbReference type="NCBI Taxonomy" id="546262"/>
    <lineage>
        <taxon>Bacteria</taxon>
        <taxon>Pseudomonadati</taxon>
        <taxon>Pseudomonadota</taxon>
        <taxon>Betaproteobacteria</taxon>
        <taxon>Neisseriales</taxon>
        <taxon>Neisseriaceae</taxon>
        <taxon>Neisseria</taxon>
    </lineage>
</organism>
<sequence length="44" mass="4864">MGNAGLISAKYYPTPANFNGLYEMPFKLEGREHSPTKSDLSSFP</sequence>
<evidence type="ECO:0000313" key="2">
    <source>
        <dbReference type="Proteomes" id="UP000003294"/>
    </source>
</evidence>
<accession>D0W2E5</accession>
<proteinExistence type="predicted"/>
<gene>
    <name evidence="1" type="ORF">NEICINOT_03828</name>
</gene>